<accession>A0AA39R767</accession>
<dbReference type="EMBL" id="JAFEKC020000004">
    <property type="protein sequence ID" value="KAK0514939.1"/>
    <property type="molecule type" value="Genomic_DNA"/>
</dbReference>
<evidence type="ECO:0000313" key="2">
    <source>
        <dbReference type="Proteomes" id="UP001166286"/>
    </source>
</evidence>
<comment type="caution">
    <text evidence="1">The sequence shown here is derived from an EMBL/GenBank/DDBJ whole genome shotgun (WGS) entry which is preliminary data.</text>
</comment>
<dbReference type="PANTHER" id="PTHR47843:SF2">
    <property type="entry name" value="BTB DOMAIN-CONTAINING PROTEIN"/>
    <property type="match status" value="1"/>
</dbReference>
<dbReference type="InterPro" id="IPR011333">
    <property type="entry name" value="SKP1/BTB/POZ_sf"/>
</dbReference>
<keyword evidence="2" id="KW-1185">Reference proteome</keyword>
<dbReference type="Gene3D" id="3.30.710.10">
    <property type="entry name" value="Potassium Channel Kv1.1, Chain A"/>
    <property type="match status" value="1"/>
</dbReference>
<name>A0AA39R767_9LECA</name>
<evidence type="ECO:0000313" key="1">
    <source>
        <dbReference type="EMBL" id="KAK0514939.1"/>
    </source>
</evidence>
<proteinExistence type="predicted"/>
<evidence type="ECO:0008006" key="3">
    <source>
        <dbReference type="Google" id="ProtNLM"/>
    </source>
</evidence>
<reference evidence="1" key="1">
    <citation type="submission" date="2023-03" db="EMBL/GenBank/DDBJ databases">
        <title>Complete genome of Cladonia borealis.</title>
        <authorList>
            <person name="Park H."/>
        </authorList>
    </citation>
    <scope>NUCLEOTIDE SEQUENCE</scope>
    <source>
        <strain evidence="1">ANT050790</strain>
    </source>
</reference>
<gene>
    <name evidence="1" type="ORF">JMJ35_002318</name>
</gene>
<dbReference type="AlphaFoldDB" id="A0AA39R767"/>
<organism evidence="1 2">
    <name type="scientific">Cladonia borealis</name>
    <dbReference type="NCBI Taxonomy" id="184061"/>
    <lineage>
        <taxon>Eukaryota</taxon>
        <taxon>Fungi</taxon>
        <taxon>Dikarya</taxon>
        <taxon>Ascomycota</taxon>
        <taxon>Pezizomycotina</taxon>
        <taxon>Lecanoromycetes</taxon>
        <taxon>OSLEUM clade</taxon>
        <taxon>Lecanoromycetidae</taxon>
        <taxon>Lecanorales</taxon>
        <taxon>Lecanorineae</taxon>
        <taxon>Cladoniaceae</taxon>
        <taxon>Cladonia</taxon>
    </lineage>
</organism>
<protein>
    <recommendedName>
        <fullName evidence="3">BTB domain-containing protein</fullName>
    </recommendedName>
</protein>
<sequence>MTQAPKGGETLDAKMSAKELTSYEWEGMRDGGDRALFEGSEPIKVTVGAGSEQKTWYLPKKLLTHCSPFFDAALNGNFVEARSQAVNLPEDDPIIHEIWATWLSLGNCNGSFRFIDPDQTYTRAWILGDKLACPAFKDHVMSRLLDWFDSNGWFCIDTIELVYQGSSPGSKLRWFFVDCFAWDKLNGFLNHNTDEIIMFLRDMREFSEDVVRREVEAGTETNLSPVEKKHLYYENPAFEPDA</sequence>
<dbReference type="PANTHER" id="PTHR47843">
    <property type="entry name" value="BTB DOMAIN-CONTAINING PROTEIN-RELATED"/>
    <property type="match status" value="1"/>
</dbReference>
<dbReference type="Proteomes" id="UP001166286">
    <property type="component" value="Unassembled WGS sequence"/>
</dbReference>